<proteinExistence type="predicted"/>
<reference evidence="1 2" key="1">
    <citation type="journal article" date="2016" name="Genome Announc.">
        <title>Draft Genome Sequence of the Thermotolerant Cyanobacterium Desertifilum sp. IPPAS B-1220.</title>
        <authorList>
            <person name="Mironov K.S."/>
            <person name="Sinetova M.A."/>
            <person name="Bolatkhan K."/>
            <person name="Zayadan B.K."/>
            <person name="Ustinova V.V."/>
            <person name="Kupriyanova E.V."/>
            <person name="Skrypnik A.N."/>
            <person name="Gogoleva N.E."/>
            <person name="Gogolev Y.V."/>
            <person name="Los D.A."/>
        </authorList>
    </citation>
    <scope>NUCLEOTIDE SEQUENCE [LARGE SCALE GENOMIC DNA]</scope>
    <source>
        <strain evidence="1 2">IPPAS B-1220</strain>
    </source>
</reference>
<gene>
    <name evidence="1" type="ORF">BH720_015920</name>
</gene>
<accession>A0ACD5H0H3</accession>
<evidence type="ECO:0000313" key="1">
    <source>
        <dbReference type="EMBL" id="XPM66627.1"/>
    </source>
</evidence>
<name>A0ACD5H0H3_9CYAN</name>
<organism evidence="1 2">
    <name type="scientific">Desertifilum tharense IPPAS B-1220</name>
    <dbReference type="NCBI Taxonomy" id="1781255"/>
    <lineage>
        <taxon>Bacteria</taxon>
        <taxon>Bacillati</taxon>
        <taxon>Cyanobacteriota</taxon>
        <taxon>Cyanophyceae</taxon>
        <taxon>Desertifilales</taxon>
        <taxon>Desertifilaceae</taxon>
        <taxon>Desertifilum</taxon>
    </lineage>
</organism>
<keyword evidence="2" id="KW-1185">Reference proteome</keyword>
<evidence type="ECO:0000313" key="2">
    <source>
        <dbReference type="Proteomes" id="UP000095472"/>
    </source>
</evidence>
<dbReference type="Proteomes" id="UP000095472">
    <property type="component" value="Chromosome"/>
</dbReference>
<dbReference type="EMBL" id="CP182909">
    <property type="protein sequence ID" value="XPM66627.1"/>
    <property type="molecule type" value="Genomic_DNA"/>
</dbReference>
<sequence>MIDPGTDPGLDPLLREWGVRLDNRFAVDATGSGTFGRFRLCGTLNYPLWRSSHYSRFPRWLFVLSNGTRPIEVSAVPGVNETPLLITADQS</sequence>
<protein>
    <submittedName>
        <fullName evidence="1">Uncharacterized protein</fullName>
    </submittedName>
</protein>